<protein>
    <submittedName>
        <fullName evidence="2">Uncharacterized protein</fullName>
    </submittedName>
</protein>
<comment type="caution">
    <text evidence="2">The sequence shown here is derived from an EMBL/GenBank/DDBJ whole genome shotgun (WGS) entry which is preliminary data.</text>
</comment>
<keyword evidence="3" id="KW-1185">Reference proteome</keyword>
<reference evidence="2 3" key="1">
    <citation type="submission" date="2021-06" db="EMBL/GenBank/DDBJ databases">
        <title>Caerostris extrusa draft genome.</title>
        <authorList>
            <person name="Kono N."/>
            <person name="Arakawa K."/>
        </authorList>
    </citation>
    <scope>NUCLEOTIDE SEQUENCE [LARGE SCALE GENOMIC DNA]</scope>
</reference>
<name>A0AAV4RMN7_CAEEX</name>
<feature type="transmembrane region" description="Helical" evidence="1">
    <location>
        <begin position="53"/>
        <end position="75"/>
    </location>
</feature>
<dbReference type="AlphaFoldDB" id="A0AAV4RMN7"/>
<evidence type="ECO:0000256" key="1">
    <source>
        <dbReference type="SAM" id="Phobius"/>
    </source>
</evidence>
<evidence type="ECO:0000313" key="3">
    <source>
        <dbReference type="Proteomes" id="UP001054945"/>
    </source>
</evidence>
<gene>
    <name evidence="2" type="ORF">CEXT_479981</name>
</gene>
<organism evidence="2 3">
    <name type="scientific">Caerostris extrusa</name>
    <name type="common">Bark spider</name>
    <name type="synonym">Caerostris bankana</name>
    <dbReference type="NCBI Taxonomy" id="172846"/>
    <lineage>
        <taxon>Eukaryota</taxon>
        <taxon>Metazoa</taxon>
        <taxon>Ecdysozoa</taxon>
        <taxon>Arthropoda</taxon>
        <taxon>Chelicerata</taxon>
        <taxon>Arachnida</taxon>
        <taxon>Araneae</taxon>
        <taxon>Araneomorphae</taxon>
        <taxon>Entelegynae</taxon>
        <taxon>Araneoidea</taxon>
        <taxon>Araneidae</taxon>
        <taxon>Caerostris</taxon>
    </lineage>
</organism>
<keyword evidence="1" id="KW-0472">Membrane</keyword>
<dbReference type="EMBL" id="BPLR01008224">
    <property type="protein sequence ID" value="GIY22995.1"/>
    <property type="molecule type" value="Genomic_DNA"/>
</dbReference>
<dbReference type="Proteomes" id="UP001054945">
    <property type="component" value="Unassembled WGS sequence"/>
</dbReference>
<keyword evidence="1" id="KW-1133">Transmembrane helix</keyword>
<evidence type="ECO:0000313" key="2">
    <source>
        <dbReference type="EMBL" id="GIY22995.1"/>
    </source>
</evidence>
<sequence>MISKIRISYEQSFSSRMLLVELKPRQFVWNTESIRKQIVGCKRLCSSLYRLSYLWYSGIGCIVVIVVGILISLFVGNDKHKIEKNLMTPFFYNLWRCDNKEIVVERLSSLPLVEVASIRRKNSADIFNKKQTGEVFFYRSFARSV</sequence>
<proteinExistence type="predicted"/>
<accession>A0AAV4RMN7</accession>
<keyword evidence="1" id="KW-0812">Transmembrane</keyword>